<dbReference type="InParanoid" id="A0A1V9XS91"/>
<organism evidence="1 2">
    <name type="scientific">Tropilaelaps mercedesae</name>
    <dbReference type="NCBI Taxonomy" id="418985"/>
    <lineage>
        <taxon>Eukaryota</taxon>
        <taxon>Metazoa</taxon>
        <taxon>Ecdysozoa</taxon>
        <taxon>Arthropoda</taxon>
        <taxon>Chelicerata</taxon>
        <taxon>Arachnida</taxon>
        <taxon>Acari</taxon>
        <taxon>Parasitiformes</taxon>
        <taxon>Mesostigmata</taxon>
        <taxon>Gamasina</taxon>
        <taxon>Dermanyssoidea</taxon>
        <taxon>Laelapidae</taxon>
        <taxon>Tropilaelaps</taxon>
    </lineage>
</organism>
<accession>A0A1V9XS91</accession>
<gene>
    <name evidence="1" type="ORF">BIW11_07847</name>
</gene>
<protein>
    <submittedName>
        <fullName evidence="1">Uncharacterized protein</fullName>
    </submittedName>
</protein>
<sequence>MRPVSTTTSTITSSEPYLRTWRTPNARLRISSVRRLPCNMAPLLRLSNMSTLFRLQHPL</sequence>
<name>A0A1V9XS91_9ACAR</name>
<reference evidence="1 2" key="1">
    <citation type="journal article" date="2017" name="Gigascience">
        <title>Draft genome of the honey bee ectoparasitic mite, Tropilaelaps mercedesae, is shaped by the parasitic life history.</title>
        <authorList>
            <person name="Dong X."/>
            <person name="Armstrong S.D."/>
            <person name="Xia D."/>
            <person name="Makepeace B.L."/>
            <person name="Darby A.C."/>
            <person name="Kadowaki T."/>
        </authorList>
    </citation>
    <scope>NUCLEOTIDE SEQUENCE [LARGE SCALE GENOMIC DNA]</scope>
    <source>
        <strain evidence="1">Wuxi-XJTLU</strain>
    </source>
</reference>
<dbReference type="Proteomes" id="UP000192247">
    <property type="component" value="Unassembled WGS sequence"/>
</dbReference>
<dbReference type="AlphaFoldDB" id="A0A1V9XS91"/>
<dbReference type="EMBL" id="MNPL01004950">
    <property type="protein sequence ID" value="OQR76321.1"/>
    <property type="molecule type" value="Genomic_DNA"/>
</dbReference>
<comment type="caution">
    <text evidence="1">The sequence shown here is derived from an EMBL/GenBank/DDBJ whole genome shotgun (WGS) entry which is preliminary data.</text>
</comment>
<evidence type="ECO:0000313" key="2">
    <source>
        <dbReference type="Proteomes" id="UP000192247"/>
    </source>
</evidence>
<proteinExistence type="predicted"/>
<evidence type="ECO:0000313" key="1">
    <source>
        <dbReference type="EMBL" id="OQR76321.1"/>
    </source>
</evidence>
<keyword evidence="2" id="KW-1185">Reference proteome</keyword>